<dbReference type="InterPro" id="IPR022911">
    <property type="entry name" value="Phe_tRNA_ligase_alpha1_bac"/>
</dbReference>
<dbReference type="GO" id="GO:0000287">
    <property type="term" value="F:magnesium ion binding"/>
    <property type="evidence" value="ECO:0007669"/>
    <property type="project" value="UniProtKB-UniRule"/>
</dbReference>
<keyword evidence="8 13" id="KW-0067">ATP-binding</keyword>
<evidence type="ECO:0000256" key="7">
    <source>
        <dbReference type="ARBA" id="ARBA00022741"/>
    </source>
</evidence>
<organism evidence="15 16">
    <name type="scientific">Candidatus Magasanikbacteria bacterium RIFOXYA2_FULL_44_8</name>
    <dbReference type="NCBI Taxonomy" id="1798696"/>
    <lineage>
        <taxon>Bacteria</taxon>
        <taxon>Candidatus Magasanikiibacteriota</taxon>
    </lineage>
</organism>
<evidence type="ECO:0000256" key="13">
    <source>
        <dbReference type="HAMAP-Rule" id="MF_00281"/>
    </source>
</evidence>
<accession>A0A1F6NL45</accession>
<dbReference type="GO" id="GO:0005524">
    <property type="term" value="F:ATP binding"/>
    <property type="evidence" value="ECO:0007669"/>
    <property type="project" value="UniProtKB-UniRule"/>
</dbReference>
<evidence type="ECO:0000256" key="5">
    <source>
        <dbReference type="ARBA" id="ARBA00022598"/>
    </source>
</evidence>
<keyword evidence="4 13" id="KW-0963">Cytoplasm</keyword>
<comment type="cofactor">
    <cofactor evidence="13">
        <name>Mg(2+)</name>
        <dbReference type="ChEBI" id="CHEBI:18420"/>
    </cofactor>
    <text evidence="13">Binds 2 magnesium ions per tetramer.</text>
</comment>
<dbReference type="CDD" id="cd00496">
    <property type="entry name" value="PheRS_alpha_core"/>
    <property type="match status" value="1"/>
</dbReference>
<dbReference type="InterPro" id="IPR004188">
    <property type="entry name" value="Phe-tRNA_ligase_II_N"/>
</dbReference>
<dbReference type="EC" id="6.1.1.20" evidence="13"/>
<feature type="domain" description="Aminoacyl-transfer RNA synthetases class-II family profile" evidence="14">
    <location>
        <begin position="115"/>
        <end position="327"/>
    </location>
</feature>
<sequence length="348" mass="39305">MQTQLHKLKEETLLAIQAIKEKIDLDALENKIFGRKNGQLTELMGGLKDLTGDARKAVGVLINEVKTAIENEITAKRRDLSAEDWKKVLATEKVDITQPALPREERGHLHSVSIVQKEIEDLFISMGFMVLDGPELESDYYNFGSVNMPEGHPARDMQDTFYIKGHDDKSDVPWVMRTQTSSVQVRAMQKYGAPLRAIVPGRVFRNESTDARHEHTFDQVEGFVVDKNISFAHMKAALETVVQSLYGSETKLRLRPKYYPFVEPGVNGEVTCFLCHGNGCRVCKNSGWLEIFGAGLIHPNVLKEGDIDPKIYSGFAFGFGLTRLVMLKYGIDDIRYFQSGDLKFLKQF</sequence>
<keyword evidence="5 13" id="KW-0436">Ligase</keyword>
<comment type="catalytic activity">
    <reaction evidence="12 13">
        <text>tRNA(Phe) + L-phenylalanine + ATP = L-phenylalanyl-tRNA(Phe) + AMP + diphosphate + H(+)</text>
        <dbReference type="Rhea" id="RHEA:19413"/>
        <dbReference type="Rhea" id="RHEA-COMP:9668"/>
        <dbReference type="Rhea" id="RHEA-COMP:9699"/>
        <dbReference type="ChEBI" id="CHEBI:15378"/>
        <dbReference type="ChEBI" id="CHEBI:30616"/>
        <dbReference type="ChEBI" id="CHEBI:33019"/>
        <dbReference type="ChEBI" id="CHEBI:58095"/>
        <dbReference type="ChEBI" id="CHEBI:78442"/>
        <dbReference type="ChEBI" id="CHEBI:78531"/>
        <dbReference type="ChEBI" id="CHEBI:456215"/>
        <dbReference type="EC" id="6.1.1.20"/>
    </reaction>
</comment>
<dbReference type="AlphaFoldDB" id="A0A1F6NL45"/>
<feature type="binding site" evidence="13">
    <location>
        <position position="263"/>
    </location>
    <ligand>
        <name>Mg(2+)</name>
        <dbReference type="ChEBI" id="CHEBI:18420"/>
        <note>shared with beta subunit</note>
    </ligand>
</feature>
<comment type="similarity">
    <text evidence="2 13">Belongs to the class-II aminoacyl-tRNA synthetase family. Phe-tRNA synthetase alpha subunit type 1 subfamily.</text>
</comment>
<dbReference type="InterPro" id="IPR004529">
    <property type="entry name" value="Phe-tRNA-synth_IIc_asu"/>
</dbReference>
<dbReference type="PROSITE" id="PS50862">
    <property type="entry name" value="AA_TRNA_LIGASE_II"/>
    <property type="match status" value="1"/>
</dbReference>
<evidence type="ECO:0000256" key="3">
    <source>
        <dbReference type="ARBA" id="ARBA00011209"/>
    </source>
</evidence>
<evidence type="ECO:0000256" key="1">
    <source>
        <dbReference type="ARBA" id="ARBA00004496"/>
    </source>
</evidence>
<evidence type="ECO:0000256" key="2">
    <source>
        <dbReference type="ARBA" id="ARBA00010207"/>
    </source>
</evidence>
<evidence type="ECO:0000256" key="8">
    <source>
        <dbReference type="ARBA" id="ARBA00022840"/>
    </source>
</evidence>
<keyword evidence="9 13" id="KW-0460">Magnesium</keyword>
<evidence type="ECO:0000256" key="6">
    <source>
        <dbReference type="ARBA" id="ARBA00022723"/>
    </source>
</evidence>
<evidence type="ECO:0000256" key="11">
    <source>
        <dbReference type="ARBA" id="ARBA00023146"/>
    </source>
</evidence>
<keyword evidence="11 13" id="KW-0030">Aminoacyl-tRNA synthetase</keyword>
<dbReference type="GO" id="GO:0004826">
    <property type="term" value="F:phenylalanine-tRNA ligase activity"/>
    <property type="evidence" value="ECO:0007669"/>
    <property type="project" value="UniProtKB-UniRule"/>
</dbReference>
<evidence type="ECO:0000256" key="9">
    <source>
        <dbReference type="ARBA" id="ARBA00022842"/>
    </source>
</evidence>
<dbReference type="Proteomes" id="UP000177803">
    <property type="component" value="Unassembled WGS sequence"/>
</dbReference>
<evidence type="ECO:0000256" key="10">
    <source>
        <dbReference type="ARBA" id="ARBA00022917"/>
    </source>
</evidence>
<dbReference type="SUPFAM" id="SSF46589">
    <property type="entry name" value="tRNA-binding arm"/>
    <property type="match status" value="1"/>
</dbReference>
<gene>
    <name evidence="13" type="primary">pheS</name>
    <name evidence="15" type="ORF">A2261_02965</name>
</gene>
<dbReference type="InterPro" id="IPR045864">
    <property type="entry name" value="aa-tRNA-synth_II/BPL/LPL"/>
</dbReference>
<keyword evidence="6 13" id="KW-0479">Metal-binding</keyword>
<dbReference type="PANTHER" id="PTHR11538:SF41">
    <property type="entry name" value="PHENYLALANINE--TRNA LIGASE, MITOCHONDRIAL"/>
    <property type="match status" value="1"/>
</dbReference>
<dbReference type="PANTHER" id="PTHR11538">
    <property type="entry name" value="PHENYLALANYL-TRNA SYNTHETASE"/>
    <property type="match status" value="1"/>
</dbReference>
<evidence type="ECO:0000259" key="14">
    <source>
        <dbReference type="PROSITE" id="PS50862"/>
    </source>
</evidence>
<reference evidence="15 16" key="1">
    <citation type="journal article" date="2016" name="Nat. Commun.">
        <title>Thousands of microbial genomes shed light on interconnected biogeochemical processes in an aquifer system.</title>
        <authorList>
            <person name="Anantharaman K."/>
            <person name="Brown C.T."/>
            <person name="Hug L.A."/>
            <person name="Sharon I."/>
            <person name="Castelle C.J."/>
            <person name="Probst A.J."/>
            <person name="Thomas B.C."/>
            <person name="Singh A."/>
            <person name="Wilkins M.J."/>
            <person name="Karaoz U."/>
            <person name="Brodie E.L."/>
            <person name="Williams K.H."/>
            <person name="Hubbard S.S."/>
            <person name="Banfield J.F."/>
        </authorList>
    </citation>
    <scope>NUCLEOTIDE SEQUENCE [LARGE SCALE GENOMIC DNA]</scope>
</reference>
<dbReference type="Gene3D" id="3.30.930.10">
    <property type="entry name" value="Bira Bifunctional Protein, Domain 2"/>
    <property type="match status" value="1"/>
</dbReference>
<protein>
    <recommendedName>
        <fullName evidence="13">Phenylalanine--tRNA ligase alpha subunit</fullName>
        <ecNumber evidence="13">6.1.1.20</ecNumber>
    </recommendedName>
    <alternativeName>
        <fullName evidence="13">Phenylalanyl-tRNA synthetase alpha subunit</fullName>
        <shortName evidence="13">PheRS</shortName>
    </alternativeName>
</protein>
<dbReference type="GO" id="GO:0006432">
    <property type="term" value="P:phenylalanyl-tRNA aminoacylation"/>
    <property type="evidence" value="ECO:0007669"/>
    <property type="project" value="UniProtKB-UniRule"/>
</dbReference>
<keyword evidence="7 13" id="KW-0547">Nucleotide-binding</keyword>
<evidence type="ECO:0000313" key="15">
    <source>
        <dbReference type="EMBL" id="OGH84575.1"/>
    </source>
</evidence>
<name>A0A1F6NL45_9BACT</name>
<dbReference type="GO" id="GO:0000049">
    <property type="term" value="F:tRNA binding"/>
    <property type="evidence" value="ECO:0007669"/>
    <property type="project" value="InterPro"/>
</dbReference>
<comment type="subunit">
    <text evidence="3 13">Tetramer of two alpha and two beta subunits.</text>
</comment>
<dbReference type="GO" id="GO:0005737">
    <property type="term" value="C:cytoplasm"/>
    <property type="evidence" value="ECO:0007669"/>
    <property type="project" value="UniProtKB-SubCell"/>
</dbReference>
<dbReference type="HAMAP" id="MF_00281">
    <property type="entry name" value="Phe_tRNA_synth_alpha1"/>
    <property type="match status" value="1"/>
</dbReference>
<dbReference type="SUPFAM" id="SSF55681">
    <property type="entry name" value="Class II aaRS and biotin synthetases"/>
    <property type="match status" value="1"/>
</dbReference>
<comment type="subcellular location">
    <subcellularLocation>
        <location evidence="1 13">Cytoplasm</location>
    </subcellularLocation>
</comment>
<dbReference type="Pfam" id="PF02912">
    <property type="entry name" value="Phe_tRNA-synt_N"/>
    <property type="match status" value="1"/>
</dbReference>
<dbReference type="EMBL" id="MFQR01000012">
    <property type="protein sequence ID" value="OGH84575.1"/>
    <property type="molecule type" value="Genomic_DNA"/>
</dbReference>
<dbReference type="FunFam" id="3.30.930.10:FF:000089">
    <property type="entry name" value="Phenylalanine--tRNA ligase alpha subunit"/>
    <property type="match status" value="1"/>
</dbReference>
<dbReference type="InterPro" id="IPR002319">
    <property type="entry name" value="Phenylalanyl-tRNA_Synthase"/>
</dbReference>
<comment type="caution">
    <text evidence="15">The sequence shown here is derived from an EMBL/GenBank/DDBJ whole genome shotgun (WGS) entry which is preliminary data.</text>
</comment>
<evidence type="ECO:0000313" key="16">
    <source>
        <dbReference type="Proteomes" id="UP000177803"/>
    </source>
</evidence>
<keyword evidence="10 13" id="KW-0648">Protein biosynthesis</keyword>
<dbReference type="NCBIfam" id="TIGR00468">
    <property type="entry name" value="pheS"/>
    <property type="match status" value="1"/>
</dbReference>
<evidence type="ECO:0000256" key="4">
    <source>
        <dbReference type="ARBA" id="ARBA00022490"/>
    </source>
</evidence>
<proteinExistence type="inferred from homology"/>
<dbReference type="InterPro" id="IPR010978">
    <property type="entry name" value="tRNA-bd_arm"/>
</dbReference>
<dbReference type="Pfam" id="PF01409">
    <property type="entry name" value="tRNA-synt_2d"/>
    <property type="match status" value="1"/>
</dbReference>
<dbReference type="InterPro" id="IPR006195">
    <property type="entry name" value="aa-tRNA-synth_II"/>
</dbReference>
<evidence type="ECO:0000256" key="12">
    <source>
        <dbReference type="ARBA" id="ARBA00049255"/>
    </source>
</evidence>